<protein>
    <submittedName>
        <fullName evidence="2">Uncharacterized protein</fullName>
    </submittedName>
</protein>
<dbReference type="KEGG" id="efal:FH779_12490"/>
<dbReference type="OrthoDB" id="1448094at2"/>
<evidence type="ECO:0000313" key="1">
    <source>
        <dbReference type="EMBL" id="QLL58856.1"/>
    </source>
</evidence>
<dbReference type="Proteomes" id="UP000254737">
    <property type="component" value="Unassembled WGS sequence"/>
</dbReference>
<accession>A0A376GK84</accession>
<proteinExistence type="predicted"/>
<reference evidence="1 4" key="2">
    <citation type="submission" date="2019-06" db="EMBL/GenBank/DDBJ databases">
        <title>Emergence of pandrug resistant Empedobacter falsenii in China.</title>
        <authorList>
            <person name="Dong N."/>
            <person name="Chen S."/>
            <person name="Zhang R."/>
        </authorList>
    </citation>
    <scope>NUCLEOTIDE SEQUENCE [LARGE SCALE GENOMIC DNA]</scope>
    <source>
        <strain evidence="1 4">1681-1</strain>
    </source>
</reference>
<dbReference type="GeneID" id="78402290"/>
<evidence type="ECO:0000313" key="2">
    <source>
        <dbReference type="EMBL" id="STD59353.1"/>
    </source>
</evidence>
<dbReference type="RefSeq" id="WP_038334512.1">
    <property type="nucleotide sequence ID" value="NZ_CP040908.1"/>
</dbReference>
<dbReference type="AlphaFoldDB" id="A0A376GK84"/>
<dbReference type="EMBL" id="UFXS01000001">
    <property type="protein sequence ID" value="STD59353.1"/>
    <property type="molecule type" value="Genomic_DNA"/>
</dbReference>
<organism evidence="2 3">
    <name type="scientific">Empedobacter falsenii</name>
    <dbReference type="NCBI Taxonomy" id="343874"/>
    <lineage>
        <taxon>Bacteria</taxon>
        <taxon>Pseudomonadati</taxon>
        <taxon>Bacteroidota</taxon>
        <taxon>Flavobacteriia</taxon>
        <taxon>Flavobacteriales</taxon>
        <taxon>Weeksellaceae</taxon>
        <taxon>Empedobacter</taxon>
    </lineage>
</organism>
<evidence type="ECO:0000313" key="4">
    <source>
        <dbReference type="Proteomes" id="UP000510643"/>
    </source>
</evidence>
<dbReference type="EMBL" id="CP040908">
    <property type="protein sequence ID" value="QLL58856.1"/>
    <property type="molecule type" value="Genomic_DNA"/>
</dbReference>
<keyword evidence="4" id="KW-1185">Reference proteome</keyword>
<dbReference type="STRING" id="343874.GCA_000805695_00529"/>
<gene>
    <name evidence="1" type="ORF">FH779_12490</name>
    <name evidence="2" type="ORF">NCTC13456_02999</name>
</gene>
<name>A0A376GK84_9FLAO</name>
<sequence>MTNLFQANPNQYFSLIGKSVNDELFQSFQTEFESDISEQNIPQGKIVLYKEKGISVKIVDEMIVSIKFYLSPNPICKVYEGQNIFDLNRNIDETQVRKSNDYQRIINNDPNRLANDYSRLNCLFSFDSMTGEFLTIEILNKL</sequence>
<dbReference type="Proteomes" id="UP000510643">
    <property type="component" value="Chromosome"/>
</dbReference>
<reference evidence="2 3" key="1">
    <citation type="submission" date="2018-06" db="EMBL/GenBank/DDBJ databases">
        <authorList>
            <consortium name="Pathogen Informatics"/>
            <person name="Doyle S."/>
        </authorList>
    </citation>
    <scope>NUCLEOTIDE SEQUENCE [LARGE SCALE GENOMIC DNA]</scope>
    <source>
        <strain evidence="2 3">NCTC13456</strain>
    </source>
</reference>
<evidence type="ECO:0000313" key="3">
    <source>
        <dbReference type="Proteomes" id="UP000254737"/>
    </source>
</evidence>